<accession>A0ABV0RAJ3</accession>
<keyword evidence="2 3" id="KW-0175">Coiled coil</keyword>
<gene>
    <name evidence="4" type="ORF">XENOCAPTIV_027611</name>
</gene>
<reference evidence="4 5" key="1">
    <citation type="submission" date="2021-06" db="EMBL/GenBank/DDBJ databases">
        <authorList>
            <person name="Palmer J.M."/>
        </authorList>
    </citation>
    <scope>NUCLEOTIDE SEQUENCE [LARGE SCALE GENOMIC DNA]</scope>
    <source>
        <strain evidence="4 5">XC_2019</strain>
        <tissue evidence="4">Muscle</tissue>
    </source>
</reference>
<proteinExistence type="inferred from homology"/>
<name>A0ABV0RAJ3_9TELE</name>
<dbReference type="PANTHER" id="PTHR31233">
    <property type="entry name" value="BICAUDAL D FAMILY MEMBER"/>
    <property type="match status" value="1"/>
</dbReference>
<sequence>SNEMLELQRSRMREEIKEYKFRETRLLQDYTELEEENITLQKLVSTLKQSQVTKMIINTLFSYWVRVCTSLWCYFSPTHDMYAFSLYPSQGNLIP</sequence>
<keyword evidence="5" id="KW-1185">Reference proteome</keyword>
<evidence type="ECO:0000256" key="2">
    <source>
        <dbReference type="ARBA" id="ARBA00023054"/>
    </source>
</evidence>
<dbReference type="Proteomes" id="UP001434883">
    <property type="component" value="Unassembled WGS sequence"/>
</dbReference>
<feature type="coiled-coil region" evidence="3">
    <location>
        <begin position="2"/>
        <end position="50"/>
    </location>
</feature>
<dbReference type="Pfam" id="PF09730">
    <property type="entry name" value="BicD"/>
    <property type="match status" value="1"/>
</dbReference>
<dbReference type="EMBL" id="JAHRIN010040840">
    <property type="protein sequence ID" value="MEQ2205174.1"/>
    <property type="molecule type" value="Genomic_DNA"/>
</dbReference>
<evidence type="ECO:0000256" key="1">
    <source>
        <dbReference type="ARBA" id="ARBA00010061"/>
    </source>
</evidence>
<protein>
    <submittedName>
        <fullName evidence="4">Uncharacterized protein</fullName>
    </submittedName>
</protein>
<comment type="caution">
    <text evidence="4">The sequence shown here is derived from an EMBL/GenBank/DDBJ whole genome shotgun (WGS) entry which is preliminary data.</text>
</comment>
<dbReference type="InterPro" id="IPR018477">
    <property type="entry name" value="BICD"/>
</dbReference>
<dbReference type="PANTHER" id="PTHR31233:SF3">
    <property type="entry name" value="PROTEIN BICAUDAL D HOMOLOG 1"/>
    <property type="match status" value="1"/>
</dbReference>
<organism evidence="4 5">
    <name type="scientific">Xenoophorus captivus</name>
    <dbReference type="NCBI Taxonomy" id="1517983"/>
    <lineage>
        <taxon>Eukaryota</taxon>
        <taxon>Metazoa</taxon>
        <taxon>Chordata</taxon>
        <taxon>Craniata</taxon>
        <taxon>Vertebrata</taxon>
        <taxon>Euteleostomi</taxon>
        <taxon>Actinopterygii</taxon>
        <taxon>Neopterygii</taxon>
        <taxon>Teleostei</taxon>
        <taxon>Neoteleostei</taxon>
        <taxon>Acanthomorphata</taxon>
        <taxon>Ovalentaria</taxon>
        <taxon>Atherinomorphae</taxon>
        <taxon>Cyprinodontiformes</taxon>
        <taxon>Goodeidae</taxon>
        <taxon>Xenoophorus</taxon>
    </lineage>
</organism>
<comment type="similarity">
    <text evidence="1">Belongs to the BicD family.</text>
</comment>
<evidence type="ECO:0000313" key="4">
    <source>
        <dbReference type="EMBL" id="MEQ2205174.1"/>
    </source>
</evidence>
<evidence type="ECO:0000313" key="5">
    <source>
        <dbReference type="Proteomes" id="UP001434883"/>
    </source>
</evidence>
<evidence type="ECO:0000256" key="3">
    <source>
        <dbReference type="SAM" id="Coils"/>
    </source>
</evidence>
<feature type="non-terminal residue" evidence="4">
    <location>
        <position position="1"/>
    </location>
</feature>